<dbReference type="InterPro" id="IPR021215">
    <property type="entry name" value="DUF2752"/>
</dbReference>
<dbReference type="RefSeq" id="WP_136415024.1">
    <property type="nucleotide sequence ID" value="NZ_CP039396.1"/>
</dbReference>
<protein>
    <submittedName>
        <fullName evidence="2">DUF2752 domain-containing protein</fullName>
    </submittedName>
</protein>
<dbReference type="AlphaFoldDB" id="A0A4P7W2A9"/>
<dbReference type="Pfam" id="PF10825">
    <property type="entry name" value="DUF2752"/>
    <property type="match status" value="1"/>
</dbReference>
<keyword evidence="1" id="KW-1133">Transmembrane helix</keyword>
<evidence type="ECO:0000313" key="2">
    <source>
        <dbReference type="EMBL" id="QCD42069.1"/>
    </source>
</evidence>
<dbReference type="Proteomes" id="UP000297149">
    <property type="component" value="Chromosome"/>
</dbReference>
<proteinExistence type="predicted"/>
<evidence type="ECO:0000313" key="3">
    <source>
        <dbReference type="Proteomes" id="UP000297149"/>
    </source>
</evidence>
<accession>A0A4P7W2A9</accession>
<name>A0A4P7W2A9_9BACT</name>
<organism evidence="2 3">
    <name type="scientific">Duncaniella dubosii</name>
    <dbReference type="NCBI Taxonomy" id="2518971"/>
    <lineage>
        <taxon>Bacteria</taxon>
        <taxon>Pseudomonadati</taxon>
        <taxon>Bacteroidota</taxon>
        <taxon>Bacteroidia</taxon>
        <taxon>Bacteroidales</taxon>
        <taxon>Muribaculaceae</taxon>
        <taxon>Duncaniella</taxon>
    </lineage>
</organism>
<feature type="transmembrane region" description="Helical" evidence="1">
    <location>
        <begin position="14"/>
        <end position="35"/>
    </location>
</feature>
<keyword evidence="3" id="KW-1185">Reference proteome</keyword>
<dbReference type="EMBL" id="CP039396">
    <property type="protein sequence ID" value="QCD42069.1"/>
    <property type="molecule type" value="Genomic_DNA"/>
</dbReference>
<sequence>MSPTERKINARFSLYRRLLIAGLCVAAIGLCVLYLNFEPSSGLYPRCMFKMLTGLSCPGCGSQRAIHAIFNGDLKAAFSYNALFIIEIPLLGLLILSRHIGSRQTRLQRTLSSRFFILFILTTIIIWTIVRNIFDI</sequence>
<gene>
    <name evidence="2" type="ORF">E7747_07155</name>
</gene>
<evidence type="ECO:0000256" key="1">
    <source>
        <dbReference type="SAM" id="Phobius"/>
    </source>
</evidence>
<feature type="transmembrane region" description="Helical" evidence="1">
    <location>
        <begin position="77"/>
        <end position="96"/>
    </location>
</feature>
<keyword evidence="1" id="KW-0472">Membrane</keyword>
<keyword evidence="1" id="KW-0812">Transmembrane</keyword>
<feature type="transmembrane region" description="Helical" evidence="1">
    <location>
        <begin position="116"/>
        <end position="134"/>
    </location>
</feature>
<reference evidence="3" key="1">
    <citation type="submission" date="2019-02" db="EMBL/GenBank/DDBJ databases">
        <title>Isolation and identification of novel species under the genus Muribaculum.</title>
        <authorList>
            <person name="Miyake S."/>
            <person name="Ding Y."/>
            <person name="Low A."/>
            <person name="Soh M."/>
            <person name="Seedorf H."/>
        </authorList>
    </citation>
    <scope>NUCLEOTIDE SEQUENCE [LARGE SCALE GENOMIC DNA]</scope>
    <source>
        <strain evidence="3">H5</strain>
    </source>
</reference>
<dbReference type="KEGG" id="ddb:E7747_07155"/>